<sequence>MDILEGPEIGVGRGASIGIWIEEQSKDTNLQKGIKRVERMKKYKPGDRQVHLASRRKFLINVADMARPKVVGRDIPLRKREKRIIINEDVVASRPKATKLPTTGGKGKAPTSASPKVSSDSDGIYVTHLTNFESEGEHQDPRATTSESKDDDLLSAPRGDLRSKRLNDPLRIRTPQATTPPPAPTQAVVQRHLHKILLPVYEQTED</sequence>
<feature type="region of interest" description="Disordered" evidence="1">
    <location>
        <begin position="96"/>
        <end position="186"/>
    </location>
</feature>
<accession>M1DBP9</accession>
<feature type="compositionally biased region" description="Basic and acidic residues" evidence="1">
    <location>
        <begin position="135"/>
        <end position="152"/>
    </location>
</feature>
<protein>
    <recommendedName>
        <fullName evidence="4">Integrase core domain containing protein</fullName>
    </recommendedName>
</protein>
<dbReference type="AlphaFoldDB" id="M1DBP9"/>
<evidence type="ECO:0000256" key="1">
    <source>
        <dbReference type="SAM" id="MobiDB-lite"/>
    </source>
</evidence>
<evidence type="ECO:0000313" key="3">
    <source>
        <dbReference type="Proteomes" id="UP000011115"/>
    </source>
</evidence>
<dbReference type="EnsemblPlants" id="PGSC0003DMT400086421">
    <property type="protein sequence ID" value="PGSC0003DMT400086421"/>
    <property type="gene ID" value="PGSC0003DMG400035992"/>
</dbReference>
<feature type="compositionally biased region" description="Basic and acidic residues" evidence="1">
    <location>
        <begin position="159"/>
        <end position="171"/>
    </location>
</feature>
<keyword evidence="3" id="KW-1185">Reference proteome</keyword>
<feature type="compositionally biased region" description="Polar residues" evidence="1">
    <location>
        <begin position="111"/>
        <end position="121"/>
    </location>
</feature>
<name>M1DBP9_SOLTU</name>
<proteinExistence type="predicted"/>
<evidence type="ECO:0000313" key="2">
    <source>
        <dbReference type="EnsemblPlants" id="PGSC0003DMT400086421"/>
    </source>
</evidence>
<organism evidence="2 3">
    <name type="scientific">Solanum tuberosum</name>
    <name type="common">Potato</name>
    <dbReference type="NCBI Taxonomy" id="4113"/>
    <lineage>
        <taxon>Eukaryota</taxon>
        <taxon>Viridiplantae</taxon>
        <taxon>Streptophyta</taxon>
        <taxon>Embryophyta</taxon>
        <taxon>Tracheophyta</taxon>
        <taxon>Spermatophyta</taxon>
        <taxon>Magnoliopsida</taxon>
        <taxon>eudicotyledons</taxon>
        <taxon>Gunneridae</taxon>
        <taxon>Pentapetalae</taxon>
        <taxon>asterids</taxon>
        <taxon>lamiids</taxon>
        <taxon>Solanales</taxon>
        <taxon>Solanaceae</taxon>
        <taxon>Solanoideae</taxon>
        <taxon>Solaneae</taxon>
        <taxon>Solanum</taxon>
    </lineage>
</organism>
<dbReference type="InParanoid" id="M1DBP9"/>
<dbReference type="PaxDb" id="4113-PGSC0003DMT400086421"/>
<dbReference type="Gramene" id="PGSC0003DMT400086421">
    <property type="protein sequence ID" value="PGSC0003DMT400086421"/>
    <property type="gene ID" value="PGSC0003DMG400035992"/>
</dbReference>
<evidence type="ECO:0008006" key="4">
    <source>
        <dbReference type="Google" id="ProtNLM"/>
    </source>
</evidence>
<reference evidence="2" key="2">
    <citation type="submission" date="2015-06" db="UniProtKB">
        <authorList>
            <consortium name="EnsemblPlants"/>
        </authorList>
    </citation>
    <scope>IDENTIFICATION</scope>
    <source>
        <strain evidence="2">DM1-3 516 R44</strain>
    </source>
</reference>
<dbReference type="HOGENOM" id="CLU_1333921_0_0_1"/>
<reference evidence="3" key="1">
    <citation type="journal article" date="2011" name="Nature">
        <title>Genome sequence and analysis of the tuber crop potato.</title>
        <authorList>
            <consortium name="The Potato Genome Sequencing Consortium"/>
        </authorList>
    </citation>
    <scope>NUCLEOTIDE SEQUENCE [LARGE SCALE GENOMIC DNA]</scope>
    <source>
        <strain evidence="3">cv. DM1-3 516 R44</strain>
    </source>
</reference>
<dbReference type="Proteomes" id="UP000011115">
    <property type="component" value="Unassembled WGS sequence"/>
</dbReference>